<gene>
    <name evidence="1" type="ORF">BCR44DRAFT_1431212</name>
</gene>
<evidence type="ECO:0000313" key="1">
    <source>
        <dbReference type="EMBL" id="ORZ36971.1"/>
    </source>
</evidence>
<name>A0A1Y2HT55_9FUNG</name>
<evidence type="ECO:0000313" key="2">
    <source>
        <dbReference type="Proteomes" id="UP000193411"/>
    </source>
</evidence>
<protein>
    <submittedName>
        <fullName evidence="1">Uncharacterized protein</fullName>
    </submittedName>
</protein>
<comment type="caution">
    <text evidence="1">The sequence shown here is derived from an EMBL/GenBank/DDBJ whole genome shotgun (WGS) entry which is preliminary data.</text>
</comment>
<organism evidence="1 2">
    <name type="scientific">Catenaria anguillulae PL171</name>
    <dbReference type="NCBI Taxonomy" id="765915"/>
    <lineage>
        <taxon>Eukaryota</taxon>
        <taxon>Fungi</taxon>
        <taxon>Fungi incertae sedis</taxon>
        <taxon>Blastocladiomycota</taxon>
        <taxon>Blastocladiomycetes</taxon>
        <taxon>Blastocladiales</taxon>
        <taxon>Catenariaceae</taxon>
        <taxon>Catenaria</taxon>
    </lineage>
</organism>
<accession>A0A1Y2HT55</accession>
<proteinExistence type="predicted"/>
<dbReference type="EMBL" id="MCFL01000014">
    <property type="protein sequence ID" value="ORZ36971.1"/>
    <property type="molecule type" value="Genomic_DNA"/>
</dbReference>
<dbReference type="AlphaFoldDB" id="A0A1Y2HT55"/>
<reference evidence="1 2" key="1">
    <citation type="submission" date="2016-07" db="EMBL/GenBank/DDBJ databases">
        <title>Pervasive Adenine N6-methylation of Active Genes in Fungi.</title>
        <authorList>
            <consortium name="DOE Joint Genome Institute"/>
            <person name="Mondo S.J."/>
            <person name="Dannebaum R.O."/>
            <person name="Kuo R.C."/>
            <person name="Labutti K."/>
            <person name="Haridas S."/>
            <person name="Kuo A."/>
            <person name="Salamov A."/>
            <person name="Ahrendt S.R."/>
            <person name="Lipzen A."/>
            <person name="Sullivan W."/>
            <person name="Andreopoulos W.B."/>
            <person name="Clum A."/>
            <person name="Lindquist E."/>
            <person name="Daum C."/>
            <person name="Ramamoorthy G.K."/>
            <person name="Gryganskyi A."/>
            <person name="Culley D."/>
            <person name="Magnuson J.K."/>
            <person name="James T.Y."/>
            <person name="O'Malley M.A."/>
            <person name="Stajich J.E."/>
            <person name="Spatafora J.W."/>
            <person name="Visel A."/>
            <person name="Grigoriev I.V."/>
        </authorList>
    </citation>
    <scope>NUCLEOTIDE SEQUENCE [LARGE SCALE GENOMIC DNA]</scope>
    <source>
        <strain evidence="1 2">PL171</strain>
    </source>
</reference>
<keyword evidence="2" id="KW-1185">Reference proteome</keyword>
<sequence>MCFSMERVLTHISVPKSPAHLRLTIMCKHPAILSELSPMSTPLDNSSIHTQEYTPNAQRLAKLLDHLNTRHAITPVEFFIRFARSWDWNQVKSFIHAQLNSFAEWLNWSMPDKPTALRQMKVLAHLLDMAIAQDAAVTKTRLAQVNRTRLTVMVAACACHLGMHARSKSSNAQQDDAAPIPSAATRAVLIDTWVDMTSSAYGTHRYLPAHLQEHTCALVRRAAAEAEVVADEPVEGDPSELARRIAQGETDLGRALALYIAFDKEYVAEQLRWSGSTPLWVWRQFTAEHSEYRIHYPKTVTDALRHGARVGTTEDVQAIVRHVPLEWWAGSREWLSMLRDFVERKPGSDLREVLSTLESGH</sequence>
<dbReference type="Proteomes" id="UP000193411">
    <property type="component" value="Unassembled WGS sequence"/>
</dbReference>